<evidence type="ECO:0000256" key="4">
    <source>
        <dbReference type="ARBA" id="ARBA00022833"/>
    </source>
</evidence>
<evidence type="ECO:0000256" key="7">
    <source>
        <dbReference type="SAM" id="SignalP"/>
    </source>
</evidence>
<dbReference type="InterPro" id="IPR023561">
    <property type="entry name" value="Carbonic_anhydrase_a-class"/>
</dbReference>
<keyword evidence="5" id="KW-0456">Lyase</keyword>
<dbReference type="AlphaFoldDB" id="A0A420YMQ0"/>
<comment type="caution">
    <text evidence="9">The sequence shown here is derived from an EMBL/GenBank/DDBJ whole genome shotgun (WGS) entry which is preliminary data.</text>
</comment>
<feature type="chain" id="PRO_5019010709" description="carbonic anhydrase" evidence="7">
    <location>
        <begin position="22"/>
        <end position="333"/>
    </location>
</feature>
<dbReference type="STRING" id="177199.A0A420YMQ0"/>
<evidence type="ECO:0000313" key="9">
    <source>
        <dbReference type="EMBL" id="RKU49154.1"/>
    </source>
</evidence>
<organism evidence="9 10">
    <name type="scientific">Coniochaeta pulveracea</name>
    <dbReference type="NCBI Taxonomy" id="177199"/>
    <lineage>
        <taxon>Eukaryota</taxon>
        <taxon>Fungi</taxon>
        <taxon>Dikarya</taxon>
        <taxon>Ascomycota</taxon>
        <taxon>Pezizomycotina</taxon>
        <taxon>Sordariomycetes</taxon>
        <taxon>Sordariomycetidae</taxon>
        <taxon>Coniochaetales</taxon>
        <taxon>Coniochaetaceae</taxon>
        <taxon>Coniochaeta</taxon>
    </lineage>
</organism>
<keyword evidence="3" id="KW-0479">Metal-binding</keyword>
<evidence type="ECO:0000256" key="6">
    <source>
        <dbReference type="ARBA" id="ARBA00048348"/>
    </source>
</evidence>
<dbReference type="InterPro" id="IPR041891">
    <property type="entry name" value="Alpha_CA_prokaryot-like"/>
</dbReference>
<comment type="similarity">
    <text evidence="1">Belongs to the alpha-carbonic anhydrase family.</text>
</comment>
<evidence type="ECO:0000256" key="5">
    <source>
        <dbReference type="ARBA" id="ARBA00023239"/>
    </source>
</evidence>
<dbReference type="EC" id="4.2.1.1" evidence="2"/>
<name>A0A420YMQ0_9PEZI</name>
<dbReference type="InterPro" id="IPR001148">
    <property type="entry name" value="CA_dom"/>
</dbReference>
<evidence type="ECO:0000313" key="10">
    <source>
        <dbReference type="Proteomes" id="UP000275385"/>
    </source>
</evidence>
<reference evidence="9 10" key="1">
    <citation type="submission" date="2018-08" db="EMBL/GenBank/DDBJ databases">
        <title>Draft genome of the lignicolous fungus Coniochaeta pulveracea.</title>
        <authorList>
            <person name="Borstlap C.J."/>
            <person name="De Witt R.N."/>
            <person name="Botha A."/>
            <person name="Volschenk H."/>
        </authorList>
    </citation>
    <scope>NUCLEOTIDE SEQUENCE [LARGE SCALE GENOMIC DNA]</scope>
    <source>
        <strain evidence="9 10">CAB683</strain>
    </source>
</reference>
<protein>
    <recommendedName>
        <fullName evidence="2">carbonic anhydrase</fullName>
        <ecNumber evidence="2">4.2.1.1</ecNumber>
    </recommendedName>
</protein>
<dbReference type="Gene3D" id="3.10.200.10">
    <property type="entry name" value="Alpha carbonic anhydrase"/>
    <property type="match status" value="1"/>
</dbReference>
<gene>
    <name evidence="9" type="ORF">DL546_008328</name>
</gene>
<sequence>MLPRLCLHSLFLAAFAGHALASCSYGTHLHPRAEGEEVPVNTFAYTGINGPMNWVALAPETNSICATGMRQSPINMVDGVFHMVPSSDIKLEIPDFTEGAEFENLGTTVEVVAKGGSLQLSEANYTLRQFHFHLPSEHLDNGTSIAMEMHMVFETAEKDIAVIGVFIDLDNGGSPATEDPIATPTPTAAAKRRGFHLRRQESSIAPSPTGSFGGVQGFLTVPMIKAPGITSPVLETVFSKVGEIKTPGTRTSTPPLAMGSVVQAIMGGSFQSYSGSLTTPPCKEGVRWFVATQKLQISTATFESVRSVIGFNARYPQNTPGQPNMLQLARAQV</sequence>
<evidence type="ECO:0000256" key="1">
    <source>
        <dbReference type="ARBA" id="ARBA00010718"/>
    </source>
</evidence>
<keyword evidence="4" id="KW-0862">Zinc</keyword>
<accession>A0A420YMQ0</accession>
<dbReference type="GO" id="GO:0004089">
    <property type="term" value="F:carbonate dehydratase activity"/>
    <property type="evidence" value="ECO:0007669"/>
    <property type="project" value="UniProtKB-EC"/>
</dbReference>
<dbReference type="EMBL" id="QVQW01000002">
    <property type="protein sequence ID" value="RKU49154.1"/>
    <property type="molecule type" value="Genomic_DNA"/>
</dbReference>
<evidence type="ECO:0000256" key="2">
    <source>
        <dbReference type="ARBA" id="ARBA00012925"/>
    </source>
</evidence>
<keyword evidence="10" id="KW-1185">Reference proteome</keyword>
<dbReference type="SMART" id="SM01057">
    <property type="entry name" value="Carb_anhydrase"/>
    <property type="match status" value="1"/>
</dbReference>
<comment type="catalytic activity">
    <reaction evidence="6">
        <text>hydrogencarbonate + H(+) = CO2 + H2O</text>
        <dbReference type="Rhea" id="RHEA:10748"/>
        <dbReference type="ChEBI" id="CHEBI:15377"/>
        <dbReference type="ChEBI" id="CHEBI:15378"/>
        <dbReference type="ChEBI" id="CHEBI:16526"/>
        <dbReference type="ChEBI" id="CHEBI:17544"/>
        <dbReference type="EC" id="4.2.1.1"/>
    </reaction>
</comment>
<evidence type="ECO:0000259" key="8">
    <source>
        <dbReference type="PROSITE" id="PS51144"/>
    </source>
</evidence>
<feature type="domain" description="Alpha-carbonic anhydrase" evidence="8">
    <location>
        <begin position="41"/>
        <end position="333"/>
    </location>
</feature>
<dbReference type="InterPro" id="IPR036398">
    <property type="entry name" value="CA_dom_sf"/>
</dbReference>
<proteinExistence type="inferred from homology"/>
<dbReference type="PANTHER" id="PTHR18952">
    <property type="entry name" value="CARBONIC ANHYDRASE"/>
    <property type="match status" value="1"/>
</dbReference>
<dbReference type="SUPFAM" id="SSF51069">
    <property type="entry name" value="Carbonic anhydrase"/>
    <property type="match status" value="1"/>
</dbReference>
<dbReference type="PROSITE" id="PS51144">
    <property type="entry name" value="ALPHA_CA_2"/>
    <property type="match status" value="1"/>
</dbReference>
<keyword evidence="7" id="KW-0732">Signal</keyword>
<dbReference type="OrthoDB" id="429145at2759"/>
<feature type="signal peptide" evidence="7">
    <location>
        <begin position="1"/>
        <end position="21"/>
    </location>
</feature>
<dbReference type="PROSITE" id="PS51257">
    <property type="entry name" value="PROKAR_LIPOPROTEIN"/>
    <property type="match status" value="1"/>
</dbReference>
<dbReference type="PANTHER" id="PTHR18952:SF265">
    <property type="entry name" value="CARBONIC ANHYDRASE"/>
    <property type="match status" value="1"/>
</dbReference>
<dbReference type="GO" id="GO:0008270">
    <property type="term" value="F:zinc ion binding"/>
    <property type="evidence" value="ECO:0007669"/>
    <property type="project" value="InterPro"/>
</dbReference>
<dbReference type="Pfam" id="PF00194">
    <property type="entry name" value="Carb_anhydrase"/>
    <property type="match status" value="2"/>
</dbReference>
<dbReference type="Proteomes" id="UP000275385">
    <property type="component" value="Unassembled WGS sequence"/>
</dbReference>
<evidence type="ECO:0000256" key="3">
    <source>
        <dbReference type="ARBA" id="ARBA00022723"/>
    </source>
</evidence>
<dbReference type="CDD" id="cd03124">
    <property type="entry name" value="alpha_CA_prokaryotic_like"/>
    <property type="match status" value="1"/>
</dbReference>